<keyword evidence="7" id="KW-1185">Reference proteome</keyword>
<dbReference type="Gene3D" id="3.40.640.10">
    <property type="entry name" value="Type I PLP-dependent aspartate aminotransferase-like (Major domain)"/>
    <property type="match status" value="1"/>
</dbReference>
<keyword evidence="6" id="KW-0032">Aminotransferase</keyword>
<dbReference type="OrthoDB" id="9804264at2"/>
<dbReference type="Gene3D" id="3.90.1150.10">
    <property type="entry name" value="Aspartate Aminotransferase, domain 1"/>
    <property type="match status" value="1"/>
</dbReference>
<dbReference type="Pfam" id="PF01041">
    <property type="entry name" value="DegT_DnrJ_EryC1"/>
    <property type="match status" value="1"/>
</dbReference>
<evidence type="ECO:0000256" key="3">
    <source>
        <dbReference type="PIRSR" id="PIRSR000390-1"/>
    </source>
</evidence>
<dbReference type="GO" id="GO:0030170">
    <property type="term" value="F:pyridoxal phosphate binding"/>
    <property type="evidence" value="ECO:0007669"/>
    <property type="project" value="TreeGrafter"/>
</dbReference>
<gene>
    <name evidence="6" type="primary">epsN</name>
    <name evidence="6" type="ORF">GCE9029_02819</name>
</gene>
<evidence type="ECO:0000313" key="7">
    <source>
        <dbReference type="Proteomes" id="UP000071641"/>
    </source>
</evidence>
<dbReference type="InterPro" id="IPR000653">
    <property type="entry name" value="DegT/StrS_aminotransferase"/>
</dbReference>
<dbReference type="InterPro" id="IPR015422">
    <property type="entry name" value="PyrdxlP-dep_Trfase_small"/>
</dbReference>
<protein>
    <submittedName>
        <fullName evidence="6">Putative pyridoxal phosphate-dependent aminotransferase EpsN</fullName>
        <ecNumber evidence="6">2.6.1.-</ecNumber>
    </submittedName>
</protein>
<dbReference type="AlphaFoldDB" id="A0A128F4Q4"/>
<feature type="active site" description="Proton acceptor" evidence="3">
    <location>
        <position position="192"/>
    </location>
</feature>
<evidence type="ECO:0000313" key="6">
    <source>
        <dbReference type="EMBL" id="CZF81772.1"/>
    </source>
</evidence>
<comment type="similarity">
    <text evidence="2 5">Belongs to the DegT/DnrJ/EryC1 family.</text>
</comment>
<evidence type="ECO:0000256" key="5">
    <source>
        <dbReference type="RuleBase" id="RU004508"/>
    </source>
</evidence>
<feature type="modified residue" description="N6-(pyridoxal phosphate)lysine" evidence="4">
    <location>
        <position position="192"/>
    </location>
</feature>
<dbReference type="Proteomes" id="UP000071641">
    <property type="component" value="Unassembled WGS sequence"/>
</dbReference>
<keyword evidence="6" id="KW-0808">Transferase</keyword>
<organism evidence="6 7">
    <name type="scientific">Grimontia celer</name>
    <dbReference type="NCBI Taxonomy" id="1796497"/>
    <lineage>
        <taxon>Bacteria</taxon>
        <taxon>Pseudomonadati</taxon>
        <taxon>Pseudomonadota</taxon>
        <taxon>Gammaproteobacteria</taxon>
        <taxon>Vibrionales</taxon>
        <taxon>Vibrionaceae</taxon>
        <taxon>Grimontia</taxon>
    </lineage>
</organism>
<dbReference type="STRING" id="1796497.GCE9029_02819"/>
<evidence type="ECO:0000256" key="1">
    <source>
        <dbReference type="ARBA" id="ARBA00022898"/>
    </source>
</evidence>
<sequence>MKRFTKPFTQQLPIPESAISSAVEVMQTGRLHRYNTLDGERSEADLLDMQFAQYLDMKYCLSCASGGYALYVALLCAGVKSGDAVLCNAFTLAPVPGAINNAGGKPVLVETTDDLTIDMADLADKAAISGARFLLLSHMRGHLVDMDALMALCDEKGIVVIEDCAHTMGASWNGKKSGTFGLVSCFSTQTYKHINSGEGGFLVTNDDEVMAKAIIYSGSYMLFDRHPTLPPIETFKTIATATPNYSGRMDNLRAAILRPQLSSLDKQCERWNALYGAFESALAVLPGIRLPVRPEAEHFVGSSIQFAFPQLTNADFPTLIQECEKRGVTMKWLGDTSPSGYSSKYDHWAYLDSPGQLSQTERVLGALLDMRIPLTFEESDSTLIAAVISEVLEELGYPHKSA</sequence>
<dbReference type="SUPFAM" id="SSF53383">
    <property type="entry name" value="PLP-dependent transferases"/>
    <property type="match status" value="1"/>
</dbReference>
<reference evidence="7" key="1">
    <citation type="submission" date="2016-02" db="EMBL/GenBank/DDBJ databases">
        <authorList>
            <person name="Rodrigo-Torres Lidia"/>
            <person name="Arahal R.David."/>
        </authorList>
    </citation>
    <scope>NUCLEOTIDE SEQUENCE [LARGE SCALE GENOMIC DNA]</scope>
    <source>
        <strain evidence="7">CECT 9029</strain>
    </source>
</reference>
<dbReference type="GO" id="GO:0008483">
    <property type="term" value="F:transaminase activity"/>
    <property type="evidence" value="ECO:0007669"/>
    <property type="project" value="UniProtKB-KW"/>
</dbReference>
<evidence type="ECO:0000256" key="4">
    <source>
        <dbReference type="PIRSR" id="PIRSR000390-2"/>
    </source>
</evidence>
<dbReference type="EC" id="2.6.1.-" evidence="6"/>
<dbReference type="RefSeq" id="WP_062663942.1">
    <property type="nucleotide sequence ID" value="NZ_FIZX01000002.1"/>
</dbReference>
<dbReference type="InterPro" id="IPR015421">
    <property type="entry name" value="PyrdxlP-dep_Trfase_major"/>
</dbReference>
<proteinExistence type="inferred from homology"/>
<dbReference type="PIRSF" id="PIRSF000390">
    <property type="entry name" value="PLP_StrS"/>
    <property type="match status" value="1"/>
</dbReference>
<dbReference type="PANTHER" id="PTHR30244:SF34">
    <property type="entry name" value="DTDP-4-AMINO-4,6-DIDEOXYGALACTOSE TRANSAMINASE"/>
    <property type="match status" value="1"/>
</dbReference>
<keyword evidence="1 4" id="KW-0663">Pyridoxal phosphate</keyword>
<dbReference type="EMBL" id="FIZX01000002">
    <property type="protein sequence ID" value="CZF81772.1"/>
    <property type="molecule type" value="Genomic_DNA"/>
</dbReference>
<dbReference type="InterPro" id="IPR015424">
    <property type="entry name" value="PyrdxlP-dep_Trfase"/>
</dbReference>
<evidence type="ECO:0000256" key="2">
    <source>
        <dbReference type="ARBA" id="ARBA00037999"/>
    </source>
</evidence>
<dbReference type="GO" id="GO:0000271">
    <property type="term" value="P:polysaccharide biosynthetic process"/>
    <property type="evidence" value="ECO:0007669"/>
    <property type="project" value="TreeGrafter"/>
</dbReference>
<dbReference type="PANTHER" id="PTHR30244">
    <property type="entry name" value="TRANSAMINASE"/>
    <property type="match status" value="1"/>
</dbReference>
<name>A0A128F4Q4_9GAMM</name>
<accession>A0A128F4Q4</accession>